<dbReference type="InterPro" id="IPR026444">
    <property type="entry name" value="Secre_tail"/>
</dbReference>
<evidence type="ECO:0000259" key="1">
    <source>
        <dbReference type="Pfam" id="PF18962"/>
    </source>
</evidence>
<dbReference type="EMBL" id="VYQF01000027">
    <property type="protein sequence ID" value="KAA9034156.1"/>
    <property type="molecule type" value="Genomic_DNA"/>
</dbReference>
<dbReference type="RefSeq" id="WP_150417254.1">
    <property type="nucleotide sequence ID" value="NZ_VYQF01000027.1"/>
</dbReference>
<gene>
    <name evidence="2" type="ORF">FW778_22900</name>
</gene>
<dbReference type="NCBIfam" id="TIGR04183">
    <property type="entry name" value="Por_Secre_tail"/>
    <property type="match status" value="1"/>
</dbReference>
<reference evidence="2 3" key="1">
    <citation type="submission" date="2019-09" db="EMBL/GenBank/DDBJ databases">
        <title>Draft genome sequence of Ginsengibacter sp. BR5-29.</title>
        <authorList>
            <person name="Im W.-T."/>
        </authorList>
    </citation>
    <scope>NUCLEOTIDE SEQUENCE [LARGE SCALE GENOMIC DNA]</scope>
    <source>
        <strain evidence="2 3">BR5-29</strain>
    </source>
</reference>
<keyword evidence="3" id="KW-1185">Reference proteome</keyword>
<feature type="domain" description="Secretion system C-terminal sorting" evidence="1">
    <location>
        <begin position="208"/>
        <end position="274"/>
    </location>
</feature>
<comment type="caution">
    <text evidence="2">The sequence shown here is derived from an EMBL/GenBank/DDBJ whole genome shotgun (WGS) entry which is preliminary data.</text>
</comment>
<proteinExistence type="predicted"/>
<dbReference type="AlphaFoldDB" id="A0A5J5IBM2"/>
<evidence type="ECO:0000313" key="2">
    <source>
        <dbReference type="EMBL" id="KAA9034156.1"/>
    </source>
</evidence>
<protein>
    <submittedName>
        <fullName evidence="2">T9SS type A sorting domain-containing protein</fullName>
    </submittedName>
</protein>
<dbReference type="Pfam" id="PF18962">
    <property type="entry name" value="Por_Secre_tail"/>
    <property type="match status" value="1"/>
</dbReference>
<organism evidence="2 3">
    <name type="scientific">Ginsengibacter hankyongi</name>
    <dbReference type="NCBI Taxonomy" id="2607284"/>
    <lineage>
        <taxon>Bacteria</taxon>
        <taxon>Pseudomonadati</taxon>
        <taxon>Bacteroidota</taxon>
        <taxon>Chitinophagia</taxon>
        <taxon>Chitinophagales</taxon>
        <taxon>Chitinophagaceae</taxon>
        <taxon>Ginsengibacter</taxon>
    </lineage>
</organism>
<accession>A0A5J5IBM2</accession>
<dbReference type="Proteomes" id="UP000326903">
    <property type="component" value="Unassembled WGS sequence"/>
</dbReference>
<sequence length="274" mass="30528">NTSENLSVKTAGKLLVVERRHTITDNDTVFLNLTGVSARKYRFEFMADQLYTPGLTAFLQDNYLHTSTPLNIDGTTSIDFTIVNIAGSYAANRFLVVFSQQGTLPVTFTSVKAYQKGKDIQVEWKVNNELDIKQYEVEKSTSGSLFTNLSVTAPTGNGGHSASYQLTDIHPAEGYNYYRIKSVDDNDKIAYSTIVKVMISNSEPEITVYPNPVKNGIINLHFNNQPAGKYLVRLLNKSGQVILQQQIDHNGSTATEPIPLNKYIPHGIYQLEIN</sequence>
<evidence type="ECO:0000313" key="3">
    <source>
        <dbReference type="Proteomes" id="UP000326903"/>
    </source>
</evidence>
<feature type="non-terminal residue" evidence="2">
    <location>
        <position position="274"/>
    </location>
</feature>
<name>A0A5J5IBM2_9BACT</name>
<feature type="non-terminal residue" evidence="2">
    <location>
        <position position="1"/>
    </location>
</feature>
<dbReference type="Gene3D" id="2.60.40.10">
    <property type="entry name" value="Immunoglobulins"/>
    <property type="match status" value="1"/>
</dbReference>
<dbReference type="InterPro" id="IPR013783">
    <property type="entry name" value="Ig-like_fold"/>
</dbReference>